<proteinExistence type="inferred from homology"/>
<dbReference type="InterPro" id="IPR036291">
    <property type="entry name" value="NAD(P)-bd_dom_sf"/>
</dbReference>
<comment type="cofactor">
    <cofactor evidence="6">
        <name>Mg(2+)</name>
        <dbReference type="ChEBI" id="CHEBI:18420"/>
    </cofactor>
    <text evidence="6">Binds 1 Mg(2+) ion per monomer.</text>
</comment>
<dbReference type="EC" id="1.1.1.133" evidence="3 6"/>
<comment type="pathway">
    <text evidence="1 6">Carbohydrate biosynthesis; dTDP-L-rhamnose biosynthesis.</text>
</comment>
<evidence type="ECO:0000256" key="4">
    <source>
        <dbReference type="ARBA" id="ARBA00017099"/>
    </source>
</evidence>
<keyword evidence="9" id="KW-1185">Reference proteome</keyword>
<organism evidence="8 9">
    <name type="scientific">Azospirillum oleiclasticum</name>
    <dbReference type="NCBI Taxonomy" id="2735135"/>
    <lineage>
        <taxon>Bacteria</taxon>
        <taxon>Pseudomonadati</taxon>
        <taxon>Pseudomonadota</taxon>
        <taxon>Alphaproteobacteria</taxon>
        <taxon>Rhodospirillales</taxon>
        <taxon>Azospirillaceae</taxon>
        <taxon>Azospirillum</taxon>
    </lineage>
</organism>
<comment type="function">
    <text evidence="6">Catalyzes the reduction of dTDP-6-deoxy-L-lyxo-4-hexulose to yield dTDP-L-rhamnose.</text>
</comment>
<evidence type="ECO:0000313" key="9">
    <source>
        <dbReference type="Proteomes" id="UP000584642"/>
    </source>
</evidence>
<name>A0ABX2TM00_9PROT</name>
<dbReference type="Pfam" id="PF04321">
    <property type="entry name" value="RmlD_sub_bind"/>
    <property type="match status" value="1"/>
</dbReference>
<dbReference type="SUPFAM" id="SSF51735">
    <property type="entry name" value="NAD(P)-binding Rossmann-fold domains"/>
    <property type="match status" value="1"/>
</dbReference>
<evidence type="ECO:0000313" key="8">
    <source>
        <dbReference type="EMBL" id="NYZ24183.1"/>
    </source>
</evidence>
<comment type="similarity">
    <text evidence="2 6">Belongs to the dTDP-4-dehydrorhamnose reductase family.</text>
</comment>
<dbReference type="PANTHER" id="PTHR10491">
    <property type="entry name" value="DTDP-4-DEHYDRORHAMNOSE REDUCTASE"/>
    <property type="match status" value="1"/>
</dbReference>
<comment type="catalytic activity">
    <reaction evidence="5 6">
        <text>dTDP-beta-L-rhamnose + NADP(+) = dTDP-4-dehydro-beta-L-rhamnose + NADPH + H(+)</text>
        <dbReference type="Rhea" id="RHEA:21796"/>
        <dbReference type="ChEBI" id="CHEBI:15378"/>
        <dbReference type="ChEBI" id="CHEBI:57510"/>
        <dbReference type="ChEBI" id="CHEBI:57783"/>
        <dbReference type="ChEBI" id="CHEBI:58349"/>
        <dbReference type="ChEBI" id="CHEBI:62830"/>
        <dbReference type="EC" id="1.1.1.133"/>
    </reaction>
</comment>
<comment type="caution">
    <text evidence="8">The sequence shown here is derived from an EMBL/GenBank/DDBJ whole genome shotgun (WGS) entry which is preliminary data.</text>
</comment>
<dbReference type="Gene3D" id="3.40.50.720">
    <property type="entry name" value="NAD(P)-binding Rossmann-like Domain"/>
    <property type="match status" value="1"/>
</dbReference>
<evidence type="ECO:0000256" key="1">
    <source>
        <dbReference type="ARBA" id="ARBA00004781"/>
    </source>
</evidence>
<sequence>MKVLILGGSGMLGHKLAQVLTASGVETVAALRKAATPWPGWLAGVRRVAGPEAADEAGLERLLQAERPDAVLNAIGVIKQVIGGDDPSETIHLNALFPHRLAALCRAQGSRLVHFSTDCVFAGTEDGRRGRLGYREEDPADARDLYGMSKLLGEPAGPGCLVIRTSIIGHELRGRHSLVEWFLAQGDRPVRGFRRALFSGLPTVALAELVSMLLRDFPGLDGVWHVGADAISKHDLLALVSDVYGLSTDLRPDDDFHCDRRLDSSRFRERTGWRPMSWEGLVRRMHDDSTLNRR</sequence>
<dbReference type="Proteomes" id="UP000584642">
    <property type="component" value="Unassembled WGS sequence"/>
</dbReference>
<gene>
    <name evidence="8" type="ORF">HND93_31140</name>
</gene>
<dbReference type="RefSeq" id="WP_180285960.1">
    <property type="nucleotide sequence ID" value="NZ_JABFDB010000037.1"/>
</dbReference>
<reference evidence="8 9" key="1">
    <citation type="submission" date="2020-05" db="EMBL/GenBank/DDBJ databases">
        <title>Azospirillum oleiclasticum sp. nov, a nitrogen-fixing and heavy crude oil-emulsifying bacterium isolated from the crude oil of Yumen Oilfield.</title>
        <authorList>
            <person name="Wu D."/>
            <person name="Cai M."/>
            <person name="Zhang X."/>
        </authorList>
    </citation>
    <scope>NUCLEOTIDE SEQUENCE [LARGE SCALE GENOMIC DNA]</scope>
    <source>
        <strain evidence="8 9">ROY-1-1-2</strain>
    </source>
</reference>
<dbReference type="PANTHER" id="PTHR10491:SF4">
    <property type="entry name" value="METHIONINE ADENOSYLTRANSFERASE 2 SUBUNIT BETA"/>
    <property type="match status" value="1"/>
</dbReference>
<dbReference type="EMBL" id="JABFDB010000037">
    <property type="protein sequence ID" value="NYZ24183.1"/>
    <property type="molecule type" value="Genomic_DNA"/>
</dbReference>
<evidence type="ECO:0000259" key="7">
    <source>
        <dbReference type="Pfam" id="PF04321"/>
    </source>
</evidence>
<evidence type="ECO:0000256" key="3">
    <source>
        <dbReference type="ARBA" id="ARBA00012929"/>
    </source>
</evidence>
<evidence type="ECO:0000256" key="2">
    <source>
        <dbReference type="ARBA" id="ARBA00010944"/>
    </source>
</evidence>
<protein>
    <recommendedName>
        <fullName evidence="4 6">dTDP-4-dehydrorhamnose reductase</fullName>
        <ecNumber evidence="3 6">1.1.1.133</ecNumber>
    </recommendedName>
</protein>
<evidence type="ECO:0000256" key="6">
    <source>
        <dbReference type="RuleBase" id="RU364082"/>
    </source>
</evidence>
<accession>A0ABX2TM00</accession>
<dbReference type="InterPro" id="IPR005913">
    <property type="entry name" value="dTDP_dehydrorham_reduct"/>
</dbReference>
<dbReference type="CDD" id="cd05254">
    <property type="entry name" value="dTDP_HR_like_SDR_e"/>
    <property type="match status" value="1"/>
</dbReference>
<feature type="domain" description="RmlD-like substrate binding" evidence="7">
    <location>
        <begin position="1"/>
        <end position="246"/>
    </location>
</feature>
<dbReference type="InterPro" id="IPR029903">
    <property type="entry name" value="RmlD-like-bd"/>
</dbReference>
<keyword evidence="6" id="KW-0560">Oxidoreductase</keyword>
<keyword evidence="6" id="KW-0521">NADP</keyword>
<evidence type="ECO:0000256" key="5">
    <source>
        <dbReference type="ARBA" id="ARBA00048200"/>
    </source>
</evidence>